<dbReference type="EMBL" id="CAEZXE010000004">
    <property type="protein sequence ID" value="CAB4666656.1"/>
    <property type="molecule type" value="Genomic_DNA"/>
</dbReference>
<dbReference type="Pfam" id="PF00908">
    <property type="entry name" value="dTDP_sugar_isom"/>
    <property type="match status" value="1"/>
</dbReference>
<dbReference type="Gene3D" id="2.60.120.10">
    <property type="entry name" value="Jelly Rolls"/>
    <property type="match status" value="1"/>
</dbReference>
<evidence type="ECO:0000313" key="5">
    <source>
        <dbReference type="EMBL" id="CAB4666656.1"/>
    </source>
</evidence>
<sequence length="189" mass="21561">MTEFERFGAIADGPTVDSSGVSVRGGIDGVLTRSVVSHVDHRGRVFELINIERDPEFWNDPVIASYVFTIREGTIKGWGVHEHKDDRYNLICGETMTVLYDARFDSPTYQQVQEVSLSPQGIRQLLIPAGVWHLSVNVAPEETMLVNFPSQPYNYDAPDRLTLPWYSDNIPVDVEKYFPRQQRRFPTSD</sequence>
<evidence type="ECO:0000313" key="2">
    <source>
        <dbReference type="EMBL" id="CAB4560673.1"/>
    </source>
</evidence>
<dbReference type="EMBL" id="CAEZTG010000036">
    <property type="protein sequence ID" value="CAB4560673.1"/>
    <property type="molecule type" value="Genomic_DNA"/>
</dbReference>
<dbReference type="InterPro" id="IPR000888">
    <property type="entry name" value="RmlC-like"/>
</dbReference>
<reference evidence="5" key="1">
    <citation type="submission" date="2020-05" db="EMBL/GenBank/DDBJ databases">
        <authorList>
            <person name="Chiriac C."/>
            <person name="Salcher M."/>
            <person name="Ghai R."/>
            <person name="Kavagutti S V."/>
        </authorList>
    </citation>
    <scope>NUCLEOTIDE SEQUENCE</scope>
</reference>
<dbReference type="EMBL" id="CAEZSU010000029">
    <property type="protein sequence ID" value="CAB4544266.1"/>
    <property type="molecule type" value="Genomic_DNA"/>
</dbReference>
<dbReference type="InterPro" id="IPR014710">
    <property type="entry name" value="RmlC-like_jellyroll"/>
</dbReference>
<dbReference type="AlphaFoldDB" id="A0A6J6LXZ7"/>
<dbReference type="EMBL" id="CAEZVV010000146">
    <property type="protein sequence ID" value="CAB4656617.1"/>
    <property type="molecule type" value="Genomic_DNA"/>
</dbReference>
<dbReference type="PANTHER" id="PTHR21047:SF2">
    <property type="entry name" value="THYMIDINE DIPHOSPHO-4-KETO-RHAMNOSE 3,5-EPIMERASE"/>
    <property type="match status" value="1"/>
</dbReference>
<dbReference type="SUPFAM" id="SSF51182">
    <property type="entry name" value="RmlC-like cupins"/>
    <property type="match status" value="1"/>
</dbReference>
<gene>
    <name evidence="1" type="ORF">UFOPK1495_00396</name>
    <name evidence="2" type="ORF">UFOPK1603_00542</name>
    <name evidence="3" type="ORF">UFOPK1711_00054</name>
    <name evidence="4" type="ORF">UFOPK2143_01583</name>
    <name evidence="5" type="ORF">UFOPK2350_00093</name>
</gene>
<dbReference type="EMBL" id="CAEZTR010000001">
    <property type="protein sequence ID" value="CAB4563179.1"/>
    <property type="molecule type" value="Genomic_DNA"/>
</dbReference>
<evidence type="ECO:0000313" key="1">
    <source>
        <dbReference type="EMBL" id="CAB4544266.1"/>
    </source>
</evidence>
<proteinExistence type="predicted"/>
<name>A0A6J6LXZ7_9ZZZZ</name>
<dbReference type="GO" id="GO:0000271">
    <property type="term" value="P:polysaccharide biosynthetic process"/>
    <property type="evidence" value="ECO:0007669"/>
    <property type="project" value="TreeGrafter"/>
</dbReference>
<evidence type="ECO:0000313" key="4">
    <source>
        <dbReference type="EMBL" id="CAB4656617.1"/>
    </source>
</evidence>
<organism evidence="5">
    <name type="scientific">freshwater metagenome</name>
    <dbReference type="NCBI Taxonomy" id="449393"/>
    <lineage>
        <taxon>unclassified sequences</taxon>
        <taxon>metagenomes</taxon>
        <taxon>ecological metagenomes</taxon>
    </lineage>
</organism>
<protein>
    <submittedName>
        <fullName evidence="5">Unannotated protein</fullName>
    </submittedName>
</protein>
<dbReference type="InterPro" id="IPR011051">
    <property type="entry name" value="RmlC_Cupin_sf"/>
</dbReference>
<dbReference type="PANTHER" id="PTHR21047">
    <property type="entry name" value="DTDP-6-DEOXY-D-GLUCOSE-3,5 EPIMERASE"/>
    <property type="match status" value="1"/>
</dbReference>
<dbReference type="GO" id="GO:0008830">
    <property type="term" value="F:dTDP-4-dehydrorhamnose 3,5-epimerase activity"/>
    <property type="evidence" value="ECO:0007669"/>
    <property type="project" value="InterPro"/>
</dbReference>
<dbReference type="GO" id="GO:0005829">
    <property type="term" value="C:cytosol"/>
    <property type="evidence" value="ECO:0007669"/>
    <property type="project" value="TreeGrafter"/>
</dbReference>
<evidence type="ECO:0000313" key="3">
    <source>
        <dbReference type="EMBL" id="CAB4563179.1"/>
    </source>
</evidence>
<accession>A0A6J6LXZ7</accession>